<evidence type="ECO:0000259" key="1">
    <source>
        <dbReference type="Pfam" id="PF04028"/>
    </source>
</evidence>
<protein>
    <submittedName>
        <fullName evidence="2">DUF374 domain-containing protein</fullName>
    </submittedName>
</protein>
<organism evidence="2 3">
    <name type="scientific">Actomonas aquatica</name>
    <dbReference type="NCBI Taxonomy" id="2866162"/>
    <lineage>
        <taxon>Bacteria</taxon>
        <taxon>Pseudomonadati</taxon>
        <taxon>Verrucomicrobiota</taxon>
        <taxon>Opitutia</taxon>
        <taxon>Opitutales</taxon>
        <taxon>Opitutaceae</taxon>
        <taxon>Actomonas</taxon>
    </lineage>
</organism>
<proteinExistence type="predicted"/>
<dbReference type="Proteomes" id="UP000738431">
    <property type="component" value="Chromosome"/>
</dbReference>
<gene>
    <name evidence="2" type="ORF">K1X11_020075</name>
</gene>
<dbReference type="EMBL" id="CP139781">
    <property type="protein sequence ID" value="WRQ87119.1"/>
    <property type="molecule type" value="Genomic_DNA"/>
</dbReference>
<dbReference type="RefSeq" id="WP_324726034.1">
    <property type="nucleotide sequence ID" value="NZ_CP139781.1"/>
</dbReference>
<dbReference type="Pfam" id="PF04028">
    <property type="entry name" value="DUF374"/>
    <property type="match status" value="1"/>
</dbReference>
<evidence type="ECO:0000313" key="3">
    <source>
        <dbReference type="Proteomes" id="UP000738431"/>
    </source>
</evidence>
<reference evidence="2 3" key="2">
    <citation type="submission" date="2023-12" db="EMBL/GenBank/DDBJ databases">
        <title>Description of an unclassified Opitutus bacterium of Verrucomicrobiota.</title>
        <authorList>
            <person name="Zhang D.-F."/>
        </authorList>
    </citation>
    <scope>NUCLEOTIDE SEQUENCE [LARGE SCALE GENOMIC DNA]</scope>
    <source>
        <strain evidence="2 3">WL0086</strain>
    </source>
</reference>
<reference evidence="2 3" key="1">
    <citation type="submission" date="2021-08" db="EMBL/GenBank/DDBJ databases">
        <authorList>
            <person name="Zhang D."/>
            <person name="Zhang A."/>
            <person name="Wang L."/>
        </authorList>
    </citation>
    <scope>NUCLEOTIDE SEQUENCE [LARGE SCALE GENOMIC DNA]</scope>
    <source>
        <strain evidence="2 3">WL0086</strain>
    </source>
</reference>
<dbReference type="InterPro" id="IPR007172">
    <property type="entry name" value="DUF374"/>
</dbReference>
<feature type="domain" description="DUF374" evidence="1">
    <location>
        <begin position="78"/>
        <end position="143"/>
    </location>
</feature>
<accession>A0ABZ1C5V8</accession>
<sequence length="226" mass="25213">MSAADESTSPRPAAEAIVGRQRILLWLLGSLLKVWARTLRIEIADADRAALGRRDIPISLVIWHNRLFMGAECVRRYRGGKPFHGLISASKDGAWLVGFFQMMGIRAIRGSSSWGAREAANAMIEASRQGNDLGITPDGPRGPCYEFKPGGLIIARRAHTPLLLVGMEFDGPVKQLRSWDRFIIPCPFSRMVLRCRQVLPSELPKDRQAAIDELTRQMTELNGTRH</sequence>
<name>A0ABZ1C5V8_9BACT</name>
<keyword evidence="3" id="KW-1185">Reference proteome</keyword>
<evidence type="ECO:0000313" key="2">
    <source>
        <dbReference type="EMBL" id="WRQ87119.1"/>
    </source>
</evidence>